<dbReference type="Proteomes" id="UP000663760">
    <property type="component" value="Chromosome 6"/>
</dbReference>
<evidence type="ECO:0000313" key="3">
    <source>
        <dbReference type="Proteomes" id="UP000663760"/>
    </source>
</evidence>
<organism evidence="2 3">
    <name type="scientific">Spirodela intermedia</name>
    <name type="common">Intermediate duckweed</name>
    <dbReference type="NCBI Taxonomy" id="51605"/>
    <lineage>
        <taxon>Eukaryota</taxon>
        <taxon>Viridiplantae</taxon>
        <taxon>Streptophyta</taxon>
        <taxon>Embryophyta</taxon>
        <taxon>Tracheophyta</taxon>
        <taxon>Spermatophyta</taxon>
        <taxon>Magnoliopsida</taxon>
        <taxon>Liliopsida</taxon>
        <taxon>Araceae</taxon>
        <taxon>Lemnoideae</taxon>
        <taxon>Spirodela</taxon>
    </lineage>
</organism>
<name>A0A7I8KJE4_SPIIN</name>
<keyword evidence="1" id="KW-0175">Coiled coil</keyword>
<dbReference type="OrthoDB" id="1933536at2759"/>
<dbReference type="PANTHER" id="PTHR38353:SF2">
    <property type="entry name" value="TROPOMYOSIN"/>
    <property type="match status" value="1"/>
</dbReference>
<dbReference type="EMBL" id="LR746269">
    <property type="protein sequence ID" value="CAA7397893.1"/>
    <property type="molecule type" value="Genomic_DNA"/>
</dbReference>
<gene>
    <name evidence="2" type="ORF">SI8410_06008558</name>
</gene>
<protein>
    <submittedName>
        <fullName evidence="2">Uncharacterized protein</fullName>
    </submittedName>
</protein>
<dbReference type="PANTHER" id="PTHR38353">
    <property type="entry name" value="TROPOMYOSIN"/>
    <property type="match status" value="1"/>
</dbReference>
<proteinExistence type="predicted"/>
<keyword evidence="3" id="KW-1185">Reference proteome</keyword>
<evidence type="ECO:0000256" key="1">
    <source>
        <dbReference type="SAM" id="Coils"/>
    </source>
</evidence>
<dbReference type="AlphaFoldDB" id="A0A7I8KJE4"/>
<sequence>MAVRLETKELIQEADELTKRNAQLRCQILEKQKKISSLEIESATLSQTLELLHKEFDTLQEKVKEERIYYEKVAKEMNSNLQGQQDWINSHKLEKTSSAISVKDIGEKLLDHSGGSLSSELPSAEEMTRAKQGLELIQVDSASAKLDELKAKTSEVSLNTVELKQRIAQFQLKTEGFPCEIKTAETKILEEEHQALLTDKGGELEYLQSLQERIGLFLSSDLDLSSRLSSGAKPDVGLEEDEWVWAGLAKAQIWPVPPSSVTSSPIAICNGSFKIRILIVSSND</sequence>
<reference evidence="2" key="1">
    <citation type="submission" date="2020-02" db="EMBL/GenBank/DDBJ databases">
        <authorList>
            <person name="Scholz U."/>
            <person name="Mascher M."/>
            <person name="Fiebig A."/>
        </authorList>
    </citation>
    <scope>NUCLEOTIDE SEQUENCE</scope>
</reference>
<feature type="coiled-coil region" evidence="1">
    <location>
        <begin position="7"/>
        <end position="41"/>
    </location>
</feature>
<accession>A0A7I8KJE4</accession>
<evidence type="ECO:0000313" key="2">
    <source>
        <dbReference type="EMBL" id="CAA7397893.1"/>
    </source>
</evidence>